<comment type="similarity">
    <text evidence="1">Belongs to the UPF0751 family.</text>
</comment>
<comment type="caution">
    <text evidence="2">The sequence shown here is derived from an EMBL/GenBank/DDBJ whole genome shotgun (WGS) entry which is preliminary data.</text>
</comment>
<sequence>MSIVIIGGNECMECRYREICKKNGYKAKVFTKEKGAIRKKLGCPDLMVLFTNTVSHKMVNSATQEAKRMEIPILHIHSSSSAALQQGLEEYAANATA</sequence>
<evidence type="ECO:0000313" key="3">
    <source>
        <dbReference type="Proteomes" id="UP000657421"/>
    </source>
</evidence>
<dbReference type="EMBL" id="JACRSZ010000001">
    <property type="protein sequence ID" value="MBC8571639.1"/>
    <property type="molecule type" value="Genomic_DNA"/>
</dbReference>
<dbReference type="InterPro" id="IPR016772">
    <property type="entry name" value="UCP020408"/>
</dbReference>
<dbReference type="RefSeq" id="WP_249306583.1">
    <property type="nucleotide sequence ID" value="NZ_JACRSZ010000001.1"/>
</dbReference>
<dbReference type="Pfam" id="PF10087">
    <property type="entry name" value="DUF2325"/>
    <property type="match status" value="1"/>
</dbReference>
<protein>
    <submittedName>
        <fullName evidence="2">DUF2325 domain-containing protein</fullName>
    </submittedName>
</protein>
<gene>
    <name evidence="2" type="ORF">H8716_00850</name>
</gene>
<proteinExistence type="inferred from homology"/>
<accession>A0ABR7N5H1</accession>
<dbReference type="Proteomes" id="UP000657421">
    <property type="component" value="Unassembled WGS sequence"/>
</dbReference>
<name>A0ABR7N5H1_9FIRM</name>
<organism evidence="2 3">
    <name type="scientific">Jingyaoa shaoxingensis</name>
    <dbReference type="NCBI Taxonomy" id="2763671"/>
    <lineage>
        <taxon>Bacteria</taxon>
        <taxon>Bacillati</taxon>
        <taxon>Bacillota</taxon>
        <taxon>Clostridia</taxon>
        <taxon>Lachnospirales</taxon>
        <taxon>Lachnospiraceae</taxon>
        <taxon>Jingyaoa</taxon>
    </lineage>
</organism>
<evidence type="ECO:0000313" key="2">
    <source>
        <dbReference type="EMBL" id="MBC8571639.1"/>
    </source>
</evidence>
<reference evidence="2 3" key="1">
    <citation type="submission" date="2020-08" db="EMBL/GenBank/DDBJ databases">
        <title>Genome public.</title>
        <authorList>
            <person name="Liu C."/>
            <person name="Sun Q."/>
        </authorList>
    </citation>
    <scope>NUCLEOTIDE SEQUENCE [LARGE SCALE GENOMIC DNA]</scope>
    <source>
        <strain evidence="2 3">NSJ-46</strain>
    </source>
</reference>
<keyword evidence="3" id="KW-1185">Reference proteome</keyword>
<evidence type="ECO:0000256" key="1">
    <source>
        <dbReference type="ARBA" id="ARBA00007189"/>
    </source>
</evidence>